<evidence type="ECO:0000313" key="4">
    <source>
        <dbReference type="EMBL" id="GAA3285941.1"/>
    </source>
</evidence>
<dbReference type="PANTHER" id="PTHR43841">
    <property type="entry name" value="3-HYDROXYACYL-THIOESTER DEHYDRATASE HTDX-RELATED"/>
    <property type="match status" value="1"/>
</dbReference>
<evidence type="ECO:0000256" key="1">
    <source>
        <dbReference type="ARBA" id="ARBA00005254"/>
    </source>
</evidence>
<evidence type="ECO:0000259" key="3">
    <source>
        <dbReference type="Pfam" id="PF01575"/>
    </source>
</evidence>
<sequence>MSETFSPTPAVADLRRIEMPSLAGLYARAAAEAAGRAVRGSGEVGALPGQALAARSAGATTATAEAYRRLVGGEAFDGVHRWSLPSVLVHVLGFPVQVALMADRRFPLPLMGLVHLSNAVEHRRPIGVEQPLQIRARAENLREHRRGVQVDIVTEVLREQADPAAPAEQDVLWTGTSTYLARGLRLPDEPAAGSSEESGRRAGDAVALPSRTASWRFGADAGRSWAAVSGDCNPIHLSALTAKALGMPSAIAHGMHAAAKMLEGREPQEAGHRWRITFEAPIRLPAQVAVAVEDLGAGRTRITGWDARRRRRHFHGELQLPEHD</sequence>
<feature type="domain" description="MaoC-like" evidence="3">
    <location>
        <begin position="223"/>
        <end position="296"/>
    </location>
</feature>
<keyword evidence="5" id="KW-1185">Reference proteome</keyword>
<proteinExistence type="inferred from homology"/>
<dbReference type="InterPro" id="IPR029069">
    <property type="entry name" value="HotDog_dom_sf"/>
</dbReference>
<dbReference type="InterPro" id="IPR002539">
    <property type="entry name" value="MaoC-like_dom"/>
</dbReference>
<accession>A0ABP6RDG4</accession>
<dbReference type="Proteomes" id="UP001501736">
    <property type="component" value="Unassembled WGS sequence"/>
</dbReference>
<dbReference type="Pfam" id="PF01575">
    <property type="entry name" value="MaoC_dehydratas"/>
    <property type="match status" value="1"/>
</dbReference>
<name>A0ABP6RDG4_9MICC</name>
<gene>
    <name evidence="4" type="ORF">GCM10020260_19730</name>
</gene>
<evidence type="ECO:0000313" key="5">
    <source>
        <dbReference type="Proteomes" id="UP001501736"/>
    </source>
</evidence>
<evidence type="ECO:0000256" key="2">
    <source>
        <dbReference type="SAM" id="MobiDB-lite"/>
    </source>
</evidence>
<protein>
    <submittedName>
        <fullName evidence="4">MaoC/PaaZ C-terminal domain-containing protein</fullName>
    </submittedName>
</protein>
<dbReference type="SUPFAM" id="SSF54637">
    <property type="entry name" value="Thioesterase/thiol ester dehydrase-isomerase"/>
    <property type="match status" value="2"/>
</dbReference>
<feature type="region of interest" description="Disordered" evidence="2">
    <location>
        <begin position="187"/>
        <end position="206"/>
    </location>
</feature>
<comment type="similarity">
    <text evidence="1">Belongs to the enoyl-CoA hydratase/isomerase family.</text>
</comment>
<dbReference type="PANTHER" id="PTHR43841:SF1">
    <property type="entry name" value="3-HYDROXYACYL-THIOESTER DEHYDRATASE X"/>
    <property type="match status" value="1"/>
</dbReference>
<dbReference type="Gene3D" id="3.10.129.10">
    <property type="entry name" value="Hotdog Thioesterase"/>
    <property type="match status" value="1"/>
</dbReference>
<comment type="caution">
    <text evidence="4">The sequence shown here is derived from an EMBL/GenBank/DDBJ whole genome shotgun (WGS) entry which is preliminary data.</text>
</comment>
<dbReference type="EMBL" id="BAAAYG010000007">
    <property type="protein sequence ID" value="GAA3285941.1"/>
    <property type="molecule type" value="Genomic_DNA"/>
</dbReference>
<dbReference type="RefSeq" id="WP_344720801.1">
    <property type="nucleotide sequence ID" value="NZ_BAAAYG010000007.1"/>
</dbReference>
<reference evidence="5" key="1">
    <citation type="journal article" date="2019" name="Int. J. Syst. Evol. Microbiol.">
        <title>The Global Catalogue of Microorganisms (GCM) 10K type strain sequencing project: providing services to taxonomists for standard genome sequencing and annotation.</title>
        <authorList>
            <consortium name="The Broad Institute Genomics Platform"/>
            <consortium name="The Broad Institute Genome Sequencing Center for Infectious Disease"/>
            <person name="Wu L."/>
            <person name="Ma J."/>
        </authorList>
    </citation>
    <scope>NUCLEOTIDE SEQUENCE [LARGE SCALE GENOMIC DNA]</scope>
    <source>
        <strain evidence="5">JCM 11483</strain>
    </source>
</reference>
<organism evidence="4 5">
    <name type="scientific">Nesterenkonia halobia</name>
    <dbReference type="NCBI Taxonomy" id="37922"/>
    <lineage>
        <taxon>Bacteria</taxon>
        <taxon>Bacillati</taxon>
        <taxon>Actinomycetota</taxon>
        <taxon>Actinomycetes</taxon>
        <taxon>Micrococcales</taxon>
        <taxon>Micrococcaceae</taxon>
        <taxon>Nesterenkonia</taxon>
    </lineage>
</organism>